<evidence type="ECO:0000313" key="1">
    <source>
        <dbReference type="EMBL" id="GFN81495.1"/>
    </source>
</evidence>
<name>A0AAV3YE84_9GAST</name>
<keyword evidence="1" id="KW-0695">RNA-directed DNA polymerase</keyword>
<protein>
    <submittedName>
        <fullName evidence="1">Reverse transcriptase</fullName>
    </submittedName>
</protein>
<evidence type="ECO:0000313" key="2">
    <source>
        <dbReference type="Proteomes" id="UP000735302"/>
    </source>
</evidence>
<gene>
    <name evidence="1" type="ORF">PoB_000800100</name>
</gene>
<proteinExistence type="predicted"/>
<dbReference type="Proteomes" id="UP000735302">
    <property type="component" value="Unassembled WGS sequence"/>
</dbReference>
<keyword evidence="2" id="KW-1185">Reference proteome</keyword>
<dbReference type="GO" id="GO:0003964">
    <property type="term" value="F:RNA-directed DNA polymerase activity"/>
    <property type="evidence" value="ECO:0007669"/>
    <property type="project" value="UniProtKB-KW"/>
</dbReference>
<comment type="caution">
    <text evidence="1">The sequence shown here is derived from an EMBL/GenBank/DDBJ whole genome shotgun (WGS) entry which is preliminary data.</text>
</comment>
<dbReference type="EMBL" id="BLXT01000943">
    <property type="protein sequence ID" value="GFN81495.1"/>
    <property type="molecule type" value="Genomic_DNA"/>
</dbReference>
<keyword evidence="1" id="KW-0548">Nucleotidyltransferase</keyword>
<keyword evidence="1" id="KW-0808">Transferase</keyword>
<organism evidence="1 2">
    <name type="scientific">Plakobranchus ocellatus</name>
    <dbReference type="NCBI Taxonomy" id="259542"/>
    <lineage>
        <taxon>Eukaryota</taxon>
        <taxon>Metazoa</taxon>
        <taxon>Spiralia</taxon>
        <taxon>Lophotrochozoa</taxon>
        <taxon>Mollusca</taxon>
        <taxon>Gastropoda</taxon>
        <taxon>Heterobranchia</taxon>
        <taxon>Euthyneura</taxon>
        <taxon>Panpulmonata</taxon>
        <taxon>Sacoglossa</taxon>
        <taxon>Placobranchoidea</taxon>
        <taxon>Plakobranchidae</taxon>
        <taxon>Plakobranchus</taxon>
    </lineage>
</organism>
<reference evidence="1 2" key="1">
    <citation type="journal article" date="2021" name="Elife">
        <title>Chloroplast acquisition without the gene transfer in kleptoplastic sea slugs, Plakobranchus ocellatus.</title>
        <authorList>
            <person name="Maeda T."/>
            <person name="Takahashi S."/>
            <person name="Yoshida T."/>
            <person name="Shimamura S."/>
            <person name="Takaki Y."/>
            <person name="Nagai Y."/>
            <person name="Toyoda A."/>
            <person name="Suzuki Y."/>
            <person name="Arimoto A."/>
            <person name="Ishii H."/>
            <person name="Satoh N."/>
            <person name="Nishiyama T."/>
            <person name="Hasebe M."/>
            <person name="Maruyama T."/>
            <person name="Minagawa J."/>
            <person name="Obokata J."/>
            <person name="Shigenobu S."/>
        </authorList>
    </citation>
    <scope>NUCLEOTIDE SEQUENCE [LARGE SCALE GENOMIC DNA]</scope>
</reference>
<accession>A0AAV3YE84</accession>
<sequence>MDVILRAADWVASPADVGDGCYMPSLRTFMDDNTILCSKEIVIRRVIVQLDALINWNRISFKLKKSRSLSITKGKLDEDVCFIVTNQDIPRINLEPIKSLRRWYDSSLKDSKCRSEVLEQSFRGSASYRQVWLARRVQSVLLPVYNYPKALVATSSI</sequence>
<dbReference type="AlphaFoldDB" id="A0AAV3YE84"/>